<organism evidence="5 6">
    <name type="scientific">Oceanibacterium hippocampi</name>
    <dbReference type="NCBI Taxonomy" id="745714"/>
    <lineage>
        <taxon>Bacteria</taxon>
        <taxon>Pseudomonadati</taxon>
        <taxon>Pseudomonadota</taxon>
        <taxon>Alphaproteobacteria</taxon>
        <taxon>Sneathiellales</taxon>
        <taxon>Sneathiellaceae</taxon>
        <taxon>Oceanibacterium</taxon>
    </lineage>
</organism>
<name>A0A1Y5TJR9_9PROT</name>
<evidence type="ECO:0000256" key="1">
    <source>
        <dbReference type="ARBA" id="ARBA00008791"/>
    </source>
</evidence>
<dbReference type="Pfam" id="PF00582">
    <property type="entry name" value="Usp"/>
    <property type="match status" value="2"/>
</dbReference>
<dbReference type="InterPro" id="IPR006015">
    <property type="entry name" value="Universal_stress_UspA"/>
</dbReference>
<dbReference type="Gene3D" id="3.40.50.620">
    <property type="entry name" value="HUPs"/>
    <property type="match status" value="2"/>
</dbReference>
<dbReference type="CDD" id="cd00293">
    <property type="entry name" value="USP-like"/>
    <property type="match status" value="2"/>
</dbReference>
<keyword evidence="3" id="KW-0067">ATP-binding</keyword>
<dbReference type="OrthoDB" id="5564966at2"/>
<reference evidence="5 6" key="1">
    <citation type="submission" date="2017-03" db="EMBL/GenBank/DDBJ databases">
        <authorList>
            <person name="Afonso C.L."/>
            <person name="Miller P.J."/>
            <person name="Scott M.A."/>
            <person name="Spackman E."/>
            <person name="Goraichik I."/>
            <person name="Dimitrov K.M."/>
            <person name="Suarez D.L."/>
            <person name="Swayne D.E."/>
        </authorList>
    </citation>
    <scope>NUCLEOTIDE SEQUENCE [LARGE SCALE GENOMIC DNA]</scope>
    <source>
        <strain evidence="5 6">CECT 7691</strain>
    </source>
</reference>
<dbReference type="RefSeq" id="WP_085884339.1">
    <property type="nucleotide sequence ID" value="NZ_FWFR01000002.1"/>
</dbReference>
<dbReference type="PRINTS" id="PR01438">
    <property type="entry name" value="UNVRSLSTRESS"/>
</dbReference>
<dbReference type="PANTHER" id="PTHR46268:SF27">
    <property type="entry name" value="UNIVERSAL STRESS PROTEIN RV2623"/>
    <property type="match status" value="1"/>
</dbReference>
<dbReference type="PANTHER" id="PTHR46268">
    <property type="entry name" value="STRESS RESPONSE PROTEIN NHAX"/>
    <property type="match status" value="1"/>
</dbReference>
<dbReference type="GO" id="GO:0005524">
    <property type="term" value="F:ATP binding"/>
    <property type="evidence" value="ECO:0007669"/>
    <property type="project" value="UniProtKB-KW"/>
</dbReference>
<accession>A0A1Y5TJR9</accession>
<sequence>MQRILLATDFSERSDRAARRATLLAKTTGASLALVHVVDDDRPKRIFEAEQRAAEALLAEQARSFREIDGLSCTSRIVMGDPFEGIAAAVRETDADLLVVGPHRRQVLRDVFIGTTAERTIRASERPVLMANGVPAGPYRHVLVAVDLSECSATAIRALQKLGLGSKCVVSVVHIFDAPAASLMVRASSTKEGIRNYLEDEKERVSGELAAFLNDIGLKPKRRILKHNETSIAHTIAATVREANADLVVVGTVGRTGVAKVLLGSVAEKVLRRADFDILAVPPVRET</sequence>
<dbReference type="AlphaFoldDB" id="A0A1Y5TJR9"/>
<proteinExistence type="inferred from homology"/>
<evidence type="ECO:0000256" key="3">
    <source>
        <dbReference type="ARBA" id="ARBA00022840"/>
    </source>
</evidence>
<evidence type="ECO:0000313" key="5">
    <source>
        <dbReference type="EMBL" id="SLN65891.1"/>
    </source>
</evidence>
<keyword evidence="2" id="KW-0547">Nucleotide-binding</keyword>
<dbReference type="FunCoup" id="A0A1Y5TJR9">
    <property type="interactions" value="15"/>
</dbReference>
<dbReference type="InterPro" id="IPR014729">
    <property type="entry name" value="Rossmann-like_a/b/a_fold"/>
</dbReference>
<gene>
    <name evidence="5" type="ORF">OCH7691_03029</name>
</gene>
<dbReference type="EMBL" id="FWFR01000002">
    <property type="protein sequence ID" value="SLN65891.1"/>
    <property type="molecule type" value="Genomic_DNA"/>
</dbReference>
<dbReference type="Proteomes" id="UP000193200">
    <property type="component" value="Unassembled WGS sequence"/>
</dbReference>
<comment type="similarity">
    <text evidence="1">Belongs to the universal stress protein A family.</text>
</comment>
<dbReference type="InParanoid" id="A0A1Y5TJR9"/>
<evidence type="ECO:0000259" key="4">
    <source>
        <dbReference type="Pfam" id="PF00582"/>
    </source>
</evidence>
<dbReference type="InterPro" id="IPR006016">
    <property type="entry name" value="UspA"/>
</dbReference>
<feature type="domain" description="UspA" evidence="4">
    <location>
        <begin position="1"/>
        <end position="130"/>
    </location>
</feature>
<protein>
    <recommendedName>
        <fullName evidence="4">UspA domain-containing protein</fullName>
    </recommendedName>
</protein>
<evidence type="ECO:0000313" key="6">
    <source>
        <dbReference type="Proteomes" id="UP000193200"/>
    </source>
</evidence>
<dbReference type="SUPFAM" id="SSF52402">
    <property type="entry name" value="Adenine nucleotide alpha hydrolases-like"/>
    <property type="match status" value="2"/>
</dbReference>
<evidence type="ECO:0000256" key="2">
    <source>
        <dbReference type="ARBA" id="ARBA00022741"/>
    </source>
</evidence>
<keyword evidence="6" id="KW-1185">Reference proteome</keyword>
<feature type="domain" description="UspA" evidence="4">
    <location>
        <begin position="139"/>
        <end position="282"/>
    </location>
</feature>